<dbReference type="GO" id="GO:0006406">
    <property type="term" value="P:mRNA export from nucleus"/>
    <property type="evidence" value="ECO:0007669"/>
    <property type="project" value="InterPro"/>
</dbReference>
<dbReference type="GO" id="GO:0005634">
    <property type="term" value="C:nucleus"/>
    <property type="evidence" value="ECO:0007669"/>
    <property type="project" value="TreeGrafter"/>
</dbReference>
<sequence>MEPYGEHEPGGGAAQGRNYSGGFHRQPRDAYRPRRPNHGWGRGRGRGRGRRGRGGSHRREPEAPRVDPEEEYRNQLKKIFRSLCNFASRPDFSSLQLAGDAESLADHLARDHVETNPEFVRDLILHFATNAAVEVPAMVALTSHIFYSNAGFGASVVSAAVEQLMKHLAAGDAPRCRCLIRFLVEAAVCDVVKTSGEESVESLLELLVLVAEAQTGIVEADEALDSVSGAAARRAATSLVLWALLCGLRHLLFRIGLTAIRSWLDRLREALAAIESQRLPIVKKTNGFGAGSMRQIVMGRLLPDDIFGQQEDAEEQQEGMEAGTGADADTDADTDADAGAGAGAGAGADADAQGPPGASVERCTLVQLFEVVNELLDKAETAGVADDAEVDDEILEDLQKAALPGDCPVLLRPWRYTLKDFRASSQEAIATAADMEQNGENGDDGENGENGSGEGKDWAAGTDQGAGDAEAGSALAGANAEEAQTEEAEPATSPAEQGGDGNGVAGDGQGNGGGGGEAEGAEGNGGEDAEGNGQDTAGDMDTEAAASPTVHIPAVPQALPLEAEAFFRCFLACWADYRGLTPWTVSCVDPIFAFDEFSMQEAVGERLASMPASSLIPTQLLARDVLAIQMPQPKWDGRIKGSFAGLAAQLLCLPLHALPDPDQDGEDETLDLEDDEAPVDKTLRDAVCAGILRSMFGILLTLPSPLHVGQQTQGWSGPESSGCIHRVLLSMCRAKDANDGGVTLHRDMEDVKIAPLLASAICSVNQQVPVLSPTAVDALSGLFAFHVGNTNLNWPFWNEFSAVLQAPGPNAARPLADDLPAVAWILSCSESFVKRLIRLLADRTHVQKVRQKLPEEVAALLSEDPEEAAAVDETDGNATAARDLAARIKDRQSTGSVYDSLSTRMTDLAAEDMSRIIAQAIRFESISMTHGRQALAYLKPLLDRFFEDAEEGRFRSTAAAGAPEGEPEGESASDARVAFVQGLYKSFGKSVMEVSPIIEVLLRTHVLECGDVLRWAMQVVADGASEYRIPDEEFAAFELLGLSLSVLVDKIVGYSEKLVTMVADQLKEAEATPDTIAGLGDDKEAFDAILDEAADATKMLEKFGQLLQQGKIPMEKAKWRSMMHERLVLMVLPLLRCNGQNGLDLKAVLTSMAPADVSKYEEQVFETLNALLEGLTHFSYGEGG</sequence>
<feature type="region of interest" description="Disordered" evidence="1">
    <location>
        <begin position="434"/>
        <end position="545"/>
    </location>
</feature>
<dbReference type="GO" id="GO:0005846">
    <property type="term" value="C:nuclear cap binding complex"/>
    <property type="evidence" value="ECO:0007669"/>
    <property type="project" value="InterPro"/>
</dbReference>
<organism evidence="2">
    <name type="scientific">Pinguiococcus pyrenoidosus</name>
    <dbReference type="NCBI Taxonomy" id="172671"/>
    <lineage>
        <taxon>Eukaryota</taxon>
        <taxon>Sar</taxon>
        <taxon>Stramenopiles</taxon>
        <taxon>Ochrophyta</taxon>
        <taxon>Pinguiophyceae</taxon>
        <taxon>Pinguiochrysidales</taxon>
        <taxon>Pinguiochrysidaceae</taxon>
        <taxon>Pinguiococcus</taxon>
    </lineage>
</organism>
<dbReference type="EMBL" id="HBEA01016862">
    <property type="protein sequence ID" value="CAD8263352.1"/>
    <property type="molecule type" value="Transcribed_RNA"/>
</dbReference>
<feature type="compositionally biased region" description="Low complexity" evidence="1">
    <location>
        <begin position="465"/>
        <end position="482"/>
    </location>
</feature>
<feature type="compositionally biased region" description="Basic and acidic residues" evidence="1">
    <location>
        <begin position="57"/>
        <end position="70"/>
    </location>
</feature>
<evidence type="ECO:0000256" key="1">
    <source>
        <dbReference type="SAM" id="MobiDB-lite"/>
    </source>
</evidence>
<accession>A0A7R9UE56</accession>
<gene>
    <name evidence="2" type="ORF">PPYR1160_LOCUS12854</name>
</gene>
<dbReference type="PANTHER" id="PTHR12412">
    <property type="entry name" value="CAP BINDING PROTEIN"/>
    <property type="match status" value="1"/>
</dbReference>
<feature type="compositionally biased region" description="Basic residues" evidence="1">
    <location>
        <begin position="33"/>
        <end position="56"/>
    </location>
</feature>
<feature type="compositionally biased region" description="Gly residues" evidence="1">
    <location>
        <begin position="498"/>
        <end position="524"/>
    </location>
</feature>
<evidence type="ECO:0000313" key="2">
    <source>
        <dbReference type="EMBL" id="CAD8263352.1"/>
    </source>
</evidence>
<feature type="region of interest" description="Disordered" evidence="1">
    <location>
        <begin position="1"/>
        <end position="70"/>
    </location>
</feature>
<proteinExistence type="predicted"/>
<dbReference type="Gene3D" id="1.25.40.180">
    <property type="match status" value="2"/>
</dbReference>
<dbReference type="PANTHER" id="PTHR12412:SF2">
    <property type="entry name" value="NUCLEAR CAP-BINDING PROTEIN SUBUNIT 1"/>
    <property type="match status" value="1"/>
</dbReference>
<name>A0A7R9UE56_9STRA</name>
<dbReference type="GO" id="GO:0000339">
    <property type="term" value="F:RNA cap binding"/>
    <property type="evidence" value="ECO:0007669"/>
    <property type="project" value="InterPro"/>
</dbReference>
<reference evidence="2" key="1">
    <citation type="submission" date="2021-01" db="EMBL/GenBank/DDBJ databases">
        <authorList>
            <person name="Corre E."/>
            <person name="Pelletier E."/>
            <person name="Niang G."/>
            <person name="Scheremetjew M."/>
            <person name="Finn R."/>
            <person name="Kale V."/>
            <person name="Holt S."/>
            <person name="Cochrane G."/>
            <person name="Meng A."/>
            <person name="Brown T."/>
            <person name="Cohen L."/>
        </authorList>
    </citation>
    <scope>NUCLEOTIDE SEQUENCE</scope>
    <source>
        <strain evidence="2">CCMP2078</strain>
    </source>
</reference>
<dbReference type="GO" id="GO:0003729">
    <property type="term" value="F:mRNA binding"/>
    <property type="evidence" value="ECO:0007669"/>
    <property type="project" value="TreeGrafter"/>
</dbReference>
<dbReference type="InterPro" id="IPR027159">
    <property type="entry name" value="CBP80"/>
</dbReference>
<feature type="region of interest" description="Disordered" evidence="1">
    <location>
        <begin position="312"/>
        <end position="358"/>
    </location>
</feature>
<dbReference type="GO" id="GO:0000184">
    <property type="term" value="P:nuclear-transcribed mRNA catabolic process, nonsense-mediated decay"/>
    <property type="evidence" value="ECO:0007669"/>
    <property type="project" value="TreeGrafter"/>
</dbReference>
<protein>
    <submittedName>
        <fullName evidence="2">Uncharacterized protein</fullName>
    </submittedName>
</protein>
<dbReference type="AlphaFoldDB" id="A0A7R9UE56"/>